<evidence type="ECO:0008006" key="7">
    <source>
        <dbReference type="Google" id="ProtNLM"/>
    </source>
</evidence>
<reference evidence="5 6" key="1">
    <citation type="submission" date="2017-02" db="EMBL/GenBank/DDBJ databases">
        <title>Whole genome sequencing of Metallibacterium scheffleri DSM 24874 (T).</title>
        <authorList>
            <person name="Kumar S."/>
            <person name="Patil P."/>
            <person name="Patil P.B."/>
        </authorList>
    </citation>
    <scope>NUCLEOTIDE SEQUENCE [LARGE SCALE GENOMIC DNA]</scope>
    <source>
        <strain evidence="5 6">DSM 24874</strain>
    </source>
</reference>
<evidence type="ECO:0000313" key="6">
    <source>
        <dbReference type="Proteomes" id="UP000307749"/>
    </source>
</evidence>
<accession>A0A4S3KC32</accession>
<evidence type="ECO:0000256" key="2">
    <source>
        <dbReference type="PIRSR" id="PIRSR006156-1"/>
    </source>
</evidence>
<dbReference type="NCBIfam" id="TIGR02385">
    <property type="entry name" value="RelE_StbE"/>
    <property type="match status" value="1"/>
</dbReference>
<dbReference type="GO" id="GO:0006415">
    <property type="term" value="P:translational termination"/>
    <property type="evidence" value="ECO:0007669"/>
    <property type="project" value="TreeGrafter"/>
</dbReference>
<dbReference type="Pfam" id="PF15738">
    <property type="entry name" value="YafQ_toxin"/>
    <property type="match status" value="1"/>
</dbReference>
<proteinExistence type="predicted"/>
<comment type="caution">
    <text evidence="5">The sequence shown here is derived from an EMBL/GenBank/DDBJ whole genome shotgun (WGS) entry which is preliminary data.</text>
</comment>
<keyword evidence="1" id="KW-1277">Toxin-antitoxin system</keyword>
<feature type="coiled-coil region" evidence="3">
    <location>
        <begin position="22"/>
        <end position="49"/>
    </location>
</feature>
<dbReference type="InterPro" id="IPR004386">
    <property type="entry name" value="Toxin_YafQ-like"/>
</dbReference>
<organism evidence="5 6">
    <name type="scientific">Metallibacterium scheffleri</name>
    <dbReference type="NCBI Taxonomy" id="993689"/>
    <lineage>
        <taxon>Bacteria</taxon>
        <taxon>Pseudomonadati</taxon>
        <taxon>Pseudomonadota</taxon>
        <taxon>Gammaproteobacteria</taxon>
        <taxon>Lysobacterales</taxon>
        <taxon>Rhodanobacteraceae</taxon>
        <taxon>Metallibacterium</taxon>
    </lineage>
</organism>
<dbReference type="RefSeq" id="WP_081128683.1">
    <property type="nucleotide sequence ID" value="NZ_DAHXOC010000461.1"/>
</dbReference>
<dbReference type="AlphaFoldDB" id="A0A4S3KC32"/>
<evidence type="ECO:0000256" key="4">
    <source>
        <dbReference type="SAM" id="MobiDB-lite"/>
    </source>
</evidence>
<dbReference type="GO" id="GO:0004521">
    <property type="term" value="F:RNA endonuclease activity"/>
    <property type="evidence" value="ECO:0007669"/>
    <property type="project" value="TreeGrafter"/>
</dbReference>
<keyword evidence="6" id="KW-1185">Reference proteome</keyword>
<evidence type="ECO:0000256" key="3">
    <source>
        <dbReference type="SAM" id="Coils"/>
    </source>
</evidence>
<dbReference type="SUPFAM" id="SSF143011">
    <property type="entry name" value="RelE-like"/>
    <property type="match status" value="1"/>
</dbReference>
<dbReference type="OrthoDB" id="7030467at2"/>
<protein>
    <recommendedName>
        <fullName evidence="7">Addiction module toxin RelE</fullName>
    </recommendedName>
</protein>
<feature type="active site" description="Proton donor" evidence="2">
    <location>
        <position position="103"/>
    </location>
</feature>
<dbReference type="PANTHER" id="PTHR40588:SF1">
    <property type="entry name" value="MRNA INTERFERASE TOXIN YAFQ"/>
    <property type="match status" value="1"/>
</dbReference>
<dbReference type="Gene3D" id="3.30.2310.20">
    <property type="entry name" value="RelE-like"/>
    <property type="match status" value="1"/>
</dbReference>
<dbReference type="Proteomes" id="UP000307749">
    <property type="component" value="Unassembled WGS sequence"/>
</dbReference>
<dbReference type="InterPro" id="IPR035093">
    <property type="entry name" value="RelE/ParE_toxin_dom_sf"/>
</dbReference>
<name>A0A4S3KC32_9GAMM</name>
<evidence type="ECO:0000256" key="1">
    <source>
        <dbReference type="ARBA" id="ARBA00022649"/>
    </source>
</evidence>
<dbReference type="EMBL" id="MWQO01000113">
    <property type="protein sequence ID" value="THD05909.1"/>
    <property type="molecule type" value="Genomic_DNA"/>
</dbReference>
<evidence type="ECO:0000313" key="5">
    <source>
        <dbReference type="EMBL" id="THD05909.1"/>
    </source>
</evidence>
<dbReference type="PIRSF" id="PIRSF006156">
    <property type="entry name" value="YafQ"/>
    <property type="match status" value="1"/>
</dbReference>
<sequence>MSTKNKSSGLVPRSVSWVKQFKKDYKAAAKKAKADLAALQKVMQMIERRETLPPEFRDHPLTGRYPRRDGDTNCRECHVGNDWLLIYRFPDDGTVEFVRTGTHSDLFG</sequence>
<dbReference type="PANTHER" id="PTHR40588">
    <property type="entry name" value="MRNA INTERFERASE TOXIN YAFQ"/>
    <property type="match status" value="1"/>
</dbReference>
<feature type="region of interest" description="Disordered" evidence="4">
    <location>
        <begin position="50"/>
        <end position="70"/>
    </location>
</feature>
<gene>
    <name evidence="5" type="ORF">B1806_16440</name>
</gene>
<dbReference type="GO" id="GO:0006402">
    <property type="term" value="P:mRNA catabolic process"/>
    <property type="evidence" value="ECO:0007669"/>
    <property type="project" value="TreeGrafter"/>
</dbReference>
<dbReference type="STRING" id="993689.GCA_002077135_02787"/>
<dbReference type="InterPro" id="IPR007712">
    <property type="entry name" value="RelE/ParE_toxin"/>
</dbReference>
<keyword evidence="3" id="KW-0175">Coiled coil</keyword>